<sequence length="142" mass="15853">MTPLANRVHTAFFLFIGRPDGRPGNKQQHRWLCCQRAATTARLQEWCGSSGSGSSRGPVAPRTTTRHFSFIALVTMDRLPNELLLHVLAFLDGASLVRCKRVCKQWQIVVTAILMHGNALWRMICLSEIDPEVLAELQGGLE</sequence>
<dbReference type="EMBL" id="JARKHS020000369">
    <property type="protein sequence ID" value="KAK8788916.1"/>
    <property type="molecule type" value="Genomic_DNA"/>
</dbReference>
<keyword evidence="3" id="KW-1185">Reference proteome</keyword>
<evidence type="ECO:0000313" key="2">
    <source>
        <dbReference type="EMBL" id="KAK8788916.1"/>
    </source>
</evidence>
<feature type="domain" description="F-box" evidence="1">
    <location>
        <begin position="73"/>
        <end position="124"/>
    </location>
</feature>
<dbReference type="PROSITE" id="PS50181">
    <property type="entry name" value="FBOX"/>
    <property type="match status" value="1"/>
</dbReference>
<accession>A0AAQ4FPC1</accession>
<comment type="caution">
    <text evidence="2">The sequence shown here is derived from an EMBL/GenBank/DDBJ whole genome shotgun (WGS) entry which is preliminary data.</text>
</comment>
<name>A0AAQ4FPC1_AMBAM</name>
<gene>
    <name evidence="2" type="ORF">V5799_021307</name>
</gene>
<evidence type="ECO:0000313" key="3">
    <source>
        <dbReference type="Proteomes" id="UP001321473"/>
    </source>
</evidence>
<organism evidence="2 3">
    <name type="scientific">Amblyomma americanum</name>
    <name type="common">Lone star tick</name>
    <dbReference type="NCBI Taxonomy" id="6943"/>
    <lineage>
        <taxon>Eukaryota</taxon>
        <taxon>Metazoa</taxon>
        <taxon>Ecdysozoa</taxon>
        <taxon>Arthropoda</taxon>
        <taxon>Chelicerata</taxon>
        <taxon>Arachnida</taxon>
        <taxon>Acari</taxon>
        <taxon>Parasitiformes</taxon>
        <taxon>Ixodida</taxon>
        <taxon>Ixodoidea</taxon>
        <taxon>Ixodidae</taxon>
        <taxon>Amblyomminae</taxon>
        <taxon>Amblyomma</taxon>
    </lineage>
</organism>
<dbReference type="SMART" id="SM00256">
    <property type="entry name" value="FBOX"/>
    <property type="match status" value="1"/>
</dbReference>
<dbReference type="Gene3D" id="1.20.1280.50">
    <property type="match status" value="1"/>
</dbReference>
<dbReference type="SUPFAM" id="SSF81383">
    <property type="entry name" value="F-box domain"/>
    <property type="match status" value="1"/>
</dbReference>
<reference evidence="2 3" key="1">
    <citation type="journal article" date="2023" name="Arcadia Sci">
        <title>De novo assembly of a long-read Amblyomma americanum tick genome.</title>
        <authorList>
            <person name="Chou S."/>
            <person name="Poskanzer K.E."/>
            <person name="Rollins M."/>
            <person name="Thuy-Boun P.S."/>
        </authorList>
    </citation>
    <scope>NUCLEOTIDE SEQUENCE [LARGE SCALE GENOMIC DNA]</scope>
    <source>
        <strain evidence="2">F_SG_1</strain>
        <tissue evidence="2">Salivary glands</tissue>
    </source>
</reference>
<dbReference type="InterPro" id="IPR036047">
    <property type="entry name" value="F-box-like_dom_sf"/>
</dbReference>
<dbReference type="Proteomes" id="UP001321473">
    <property type="component" value="Unassembled WGS sequence"/>
</dbReference>
<dbReference type="Pfam" id="PF12937">
    <property type="entry name" value="F-box-like"/>
    <property type="match status" value="1"/>
</dbReference>
<proteinExistence type="predicted"/>
<dbReference type="InterPro" id="IPR001810">
    <property type="entry name" value="F-box_dom"/>
</dbReference>
<dbReference type="AlphaFoldDB" id="A0AAQ4FPC1"/>
<protein>
    <recommendedName>
        <fullName evidence="1">F-box domain-containing protein</fullName>
    </recommendedName>
</protein>
<evidence type="ECO:0000259" key="1">
    <source>
        <dbReference type="PROSITE" id="PS50181"/>
    </source>
</evidence>